<gene>
    <name evidence="2" type="primary">orf139</name>
</gene>
<keyword evidence="2" id="KW-0496">Mitochondrion</keyword>
<evidence type="ECO:0000256" key="1">
    <source>
        <dbReference type="SAM" id="MobiDB-lite"/>
    </source>
</evidence>
<protein>
    <submittedName>
        <fullName evidence="2">Orf139 protein</fullName>
    </submittedName>
</protein>
<reference evidence="2" key="1">
    <citation type="journal article" date="2004" name="Mol. Genet. Genomics">
        <title>The cytoplasmic male-sterile type and normal type mitochondrial genomes of sugar beet share the same complement of genes of known function but differ in the content of expressed ORFs.</title>
        <authorList>
            <person name="Satoh M."/>
            <person name="Kubo T."/>
            <person name="Nishizawa S."/>
            <person name="Estiati A."/>
            <person name="Itchoda N."/>
            <person name="Mikami T."/>
        </authorList>
    </citation>
    <scope>NUCLEOTIDE SEQUENCE</scope>
</reference>
<dbReference type="AlphaFoldDB" id="Q5U6A3"/>
<evidence type="ECO:0000313" key="2">
    <source>
        <dbReference type="EMBL" id="BAD66807.1"/>
    </source>
</evidence>
<feature type="region of interest" description="Disordered" evidence="1">
    <location>
        <begin position="84"/>
        <end position="105"/>
    </location>
</feature>
<accession>Q5U6A3</accession>
<organism evidence="2">
    <name type="scientific">Beta vulgaris subsp. vulgaris</name>
    <name type="common">Beet</name>
    <dbReference type="NCBI Taxonomy" id="3555"/>
    <lineage>
        <taxon>Eukaryota</taxon>
        <taxon>Viridiplantae</taxon>
        <taxon>Streptophyta</taxon>
        <taxon>Embryophyta</taxon>
        <taxon>Tracheophyta</taxon>
        <taxon>Spermatophyta</taxon>
        <taxon>Magnoliopsida</taxon>
        <taxon>eudicotyledons</taxon>
        <taxon>Gunneridae</taxon>
        <taxon>Pentapetalae</taxon>
        <taxon>Caryophyllales</taxon>
        <taxon>Chenopodiaceae</taxon>
        <taxon>Betoideae</taxon>
        <taxon>Beta</taxon>
    </lineage>
</organism>
<dbReference type="EMBL" id="BA000024">
    <property type="protein sequence ID" value="BAD66807.1"/>
    <property type="molecule type" value="Genomic_DNA"/>
</dbReference>
<sequence>MISERTERESRLVVDKFYDPVICKYVSSAALSAVSAAAKSLPTLHRILSRLTREEIRTNLPTSRIEVDHKAISVGDSYPEAISGMGRKVDRQPTELGNAGLGIEDESSGQQRASIYRCFHYGSVDLSRSIAHKELGLGR</sequence>
<geneLocation type="mitochondrion" evidence="2"/>
<name>Q5U6A3_BETVV</name>
<proteinExistence type="predicted"/>